<evidence type="ECO:0000313" key="1">
    <source>
        <dbReference type="EMBL" id="EFF78712.1"/>
    </source>
</evidence>
<dbReference type="Proteomes" id="UP000003150">
    <property type="component" value="Unassembled WGS sequence"/>
</dbReference>
<protein>
    <submittedName>
        <fullName evidence="1">Uncharacterized protein</fullName>
    </submittedName>
</protein>
<name>D4U2B0_9ACTO</name>
<sequence length="110" mass="12194">MRRGLVRFWCPGAAVSALLRRGLVRFWCPGAAVSALLRRGLVRFWCPGAAVSALLRRGLVRFWCPGAAAAREIATLEPTARSDRSRSPARPCRRPRTLTSRGLFQCCLLD</sequence>
<comment type="caution">
    <text evidence="1">The sequence shown here is derived from an EMBL/GenBank/DDBJ whole genome shotgun (WGS) entry which is preliminary data.</text>
</comment>
<organism evidence="1 2">
    <name type="scientific">Schaalia odontolytica F0309</name>
    <dbReference type="NCBI Taxonomy" id="649742"/>
    <lineage>
        <taxon>Bacteria</taxon>
        <taxon>Bacillati</taxon>
        <taxon>Actinomycetota</taxon>
        <taxon>Actinomycetes</taxon>
        <taxon>Actinomycetales</taxon>
        <taxon>Actinomycetaceae</taxon>
        <taxon>Schaalia</taxon>
    </lineage>
</organism>
<dbReference type="HOGENOM" id="CLU_2165566_0_0_11"/>
<dbReference type="EMBL" id="ACYT02000093">
    <property type="protein sequence ID" value="EFF78712.1"/>
    <property type="molecule type" value="Genomic_DNA"/>
</dbReference>
<evidence type="ECO:0000313" key="2">
    <source>
        <dbReference type="Proteomes" id="UP000003150"/>
    </source>
</evidence>
<dbReference type="AlphaFoldDB" id="D4U2B0"/>
<proteinExistence type="predicted"/>
<accession>D4U2B0</accession>
<gene>
    <name evidence="1" type="ORF">HMPREF0970_02355</name>
</gene>
<reference evidence="1 2" key="1">
    <citation type="submission" date="2009-10" db="EMBL/GenBank/DDBJ databases">
        <authorList>
            <person name="Weinstock G."/>
            <person name="Sodergren E."/>
            <person name="Clifton S."/>
            <person name="Fulton L."/>
            <person name="Fulton B."/>
            <person name="Courtney L."/>
            <person name="Fronick C."/>
            <person name="Harrison M."/>
            <person name="Strong C."/>
            <person name="Farmer C."/>
            <person name="Delahaunty K."/>
            <person name="Markovic C."/>
            <person name="Hall O."/>
            <person name="Minx P."/>
            <person name="Tomlinson C."/>
            <person name="Mitreva M."/>
            <person name="Nelson J."/>
            <person name="Hou S."/>
            <person name="Wollam A."/>
            <person name="Pepin K.H."/>
            <person name="Johnson M."/>
            <person name="Bhonagiri V."/>
            <person name="Nash W.E."/>
            <person name="Warren W."/>
            <person name="Chinwalla A."/>
            <person name="Mardis E.R."/>
            <person name="Wilson R.K."/>
        </authorList>
    </citation>
    <scope>NUCLEOTIDE SEQUENCE [LARGE SCALE GENOMIC DNA]</scope>
    <source>
        <strain evidence="1 2">F0309</strain>
    </source>
</reference>